<protein>
    <recommendedName>
        <fullName evidence="3">C2H2-type domain-containing protein</fullName>
    </recommendedName>
</protein>
<feature type="domain" description="C2H2-type" evidence="3">
    <location>
        <begin position="484"/>
        <end position="511"/>
    </location>
</feature>
<evidence type="ECO:0000256" key="1">
    <source>
        <dbReference type="PROSITE-ProRule" id="PRU00042"/>
    </source>
</evidence>
<dbReference type="Proteomes" id="UP000310066">
    <property type="component" value="Unassembled WGS sequence"/>
</dbReference>
<dbReference type="AlphaFoldDB" id="A0A4U0UR10"/>
<keyword evidence="1" id="KW-0479">Metal-binding</keyword>
<reference evidence="4" key="2">
    <citation type="submission" date="2021-12" db="EMBL/GenBank/DDBJ databases">
        <title>Black yeast isolated from Biological Soil Crust.</title>
        <authorList>
            <person name="Kurbessoian T."/>
        </authorList>
    </citation>
    <scope>NUCLEOTIDE SEQUENCE</scope>
    <source>
        <strain evidence="4">CCFEE 5208</strain>
    </source>
</reference>
<feature type="compositionally biased region" description="Low complexity" evidence="2">
    <location>
        <begin position="661"/>
        <end position="676"/>
    </location>
</feature>
<sequence length="748" mass="81142">MEHGRWMPPAGFHNNDQYDINGTDERYAHLGSGTYSQQPGHYDLLGPPDATVPTQSSNIDTDDIVRFVSNTDDAPYAAGRRPQATSRHLAPRSYPGASGPLANPHLEYHQYGLGGQSSTTASDSAYASLNPVGVPTDTPYDGQAFADEFSPFAVPPNHGEFEYASNAGTESVLSESVGRRGDRQGPQRKLRARSKSLIAPCWCGKELKNPSDAQKHKLQHEKPFGCSEMGCPRKQGFATQNDLQRHRGSVHRRTPLVGRVHGFICVACPAPQMGQRPKFWPRRDNFKAHVERKHPQVDLEHLIQLSASPRPEDAMTAESGYGSGSHIDTLDLACQQDLSSPLIPDLSDVMPQPGDYLFDLGGAAHGDSLAGVGNGAGPLADDSGPRRESDFGIHAADCGFELPLLSPVVVMGSMMSPETSFNSIPARPRLNVPMLTISHHGPEQSVQDPFDVSPWTAGCCGRPQSCSGSASMDFEGLRDESGGFRCPKCPKTKKRECDLRKHMKRHTRPYGCTFPSCFKEFGSRNDWKRHEESQHSLQEMWKCMLPTPAGTRCPTISYNSTHFADHLRQSHQDSLGSTAQVPLVGESMHLGAKAHRRYFCGFCNALVEQNPADFLHAAEARYKHIGDHYDQESCHVNEWVCVEADKPKGLLSAEERRRAKTSSASAARPGRAAAALSEEDDSDLGESGIPLLPSVRGGGLGAAFPYSPAVYGAGTVGAAQSGNLGKRRRLSWDRIADAGSGICIGGGM</sequence>
<dbReference type="InterPro" id="IPR036236">
    <property type="entry name" value="Znf_C2H2_sf"/>
</dbReference>
<evidence type="ECO:0000313" key="6">
    <source>
        <dbReference type="Proteomes" id="UP000310066"/>
    </source>
</evidence>
<feature type="region of interest" description="Disordered" evidence="2">
    <location>
        <begin position="172"/>
        <end position="191"/>
    </location>
</feature>
<keyword evidence="1" id="KW-0862">Zinc</keyword>
<reference evidence="5 6" key="1">
    <citation type="submission" date="2017-03" db="EMBL/GenBank/DDBJ databases">
        <title>Genomes of endolithic fungi from Antarctica.</title>
        <authorList>
            <person name="Coleine C."/>
            <person name="Masonjones S."/>
            <person name="Stajich J.E."/>
        </authorList>
    </citation>
    <scope>NUCLEOTIDE SEQUENCE [LARGE SCALE GENOMIC DNA]</scope>
    <source>
        <strain evidence="5 6">CCFEE 5311</strain>
    </source>
</reference>
<accession>A0A4U0UR10</accession>
<dbReference type="PANTHER" id="PTHR35391:SF3">
    <property type="entry name" value="FINGER DOMAIN PROTEIN, PUTATIVE (AFU_ORTHOLOGUE AFUA_8G04300)-RELATED"/>
    <property type="match status" value="1"/>
</dbReference>
<organism evidence="5 6">
    <name type="scientific">Friedmanniomyces endolithicus</name>
    <dbReference type="NCBI Taxonomy" id="329885"/>
    <lineage>
        <taxon>Eukaryota</taxon>
        <taxon>Fungi</taxon>
        <taxon>Dikarya</taxon>
        <taxon>Ascomycota</taxon>
        <taxon>Pezizomycotina</taxon>
        <taxon>Dothideomycetes</taxon>
        <taxon>Dothideomycetidae</taxon>
        <taxon>Mycosphaerellales</taxon>
        <taxon>Teratosphaeriaceae</taxon>
        <taxon>Friedmanniomyces</taxon>
    </lineage>
</organism>
<evidence type="ECO:0000259" key="3">
    <source>
        <dbReference type="PROSITE" id="PS50157"/>
    </source>
</evidence>
<dbReference type="EMBL" id="NAJP01000052">
    <property type="protein sequence ID" value="TKA37415.1"/>
    <property type="molecule type" value="Genomic_DNA"/>
</dbReference>
<dbReference type="GO" id="GO:0008270">
    <property type="term" value="F:zinc ion binding"/>
    <property type="evidence" value="ECO:0007669"/>
    <property type="project" value="UniProtKB-KW"/>
</dbReference>
<dbReference type="OrthoDB" id="6077919at2759"/>
<gene>
    <name evidence="5" type="ORF">B0A54_11000</name>
    <name evidence="4" type="ORF">LTR82_006190</name>
</gene>
<feature type="domain" description="C2H2-type" evidence="3">
    <location>
        <begin position="510"/>
        <end position="540"/>
    </location>
</feature>
<feature type="region of interest" description="Disordered" evidence="2">
    <location>
        <begin position="72"/>
        <end position="119"/>
    </location>
</feature>
<dbReference type="SMART" id="SM00355">
    <property type="entry name" value="ZnF_C2H2"/>
    <property type="match status" value="6"/>
</dbReference>
<proteinExistence type="predicted"/>
<dbReference type="PROSITE" id="PS00028">
    <property type="entry name" value="ZINC_FINGER_C2H2_1"/>
    <property type="match status" value="1"/>
</dbReference>
<keyword evidence="1" id="KW-0863">Zinc-finger</keyword>
<evidence type="ECO:0000313" key="5">
    <source>
        <dbReference type="EMBL" id="TKA37415.1"/>
    </source>
</evidence>
<evidence type="ECO:0000313" key="4">
    <source>
        <dbReference type="EMBL" id="KAK0322734.1"/>
    </source>
</evidence>
<dbReference type="PANTHER" id="PTHR35391">
    <property type="entry name" value="C2H2-TYPE DOMAIN-CONTAINING PROTEIN-RELATED"/>
    <property type="match status" value="1"/>
</dbReference>
<name>A0A4U0UR10_9PEZI</name>
<feature type="region of interest" description="Disordered" evidence="2">
    <location>
        <begin position="654"/>
        <end position="688"/>
    </location>
</feature>
<dbReference type="STRING" id="329885.A0A4U0UR10"/>
<dbReference type="PROSITE" id="PS50157">
    <property type="entry name" value="ZINC_FINGER_C2H2_2"/>
    <property type="match status" value="2"/>
</dbReference>
<dbReference type="SUPFAM" id="SSF57667">
    <property type="entry name" value="beta-beta-alpha zinc fingers"/>
    <property type="match status" value="1"/>
</dbReference>
<comment type="caution">
    <text evidence="5">The sequence shown here is derived from an EMBL/GenBank/DDBJ whole genome shotgun (WGS) entry which is preliminary data.</text>
</comment>
<evidence type="ECO:0000256" key="2">
    <source>
        <dbReference type="SAM" id="MobiDB-lite"/>
    </source>
</evidence>
<dbReference type="Gene3D" id="3.30.160.60">
    <property type="entry name" value="Classic Zinc Finger"/>
    <property type="match status" value="2"/>
</dbReference>
<dbReference type="Proteomes" id="UP001168146">
    <property type="component" value="Unassembled WGS sequence"/>
</dbReference>
<dbReference type="InterPro" id="IPR013087">
    <property type="entry name" value="Znf_C2H2_type"/>
</dbReference>
<dbReference type="EMBL" id="JASUXU010000015">
    <property type="protein sequence ID" value="KAK0322734.1"/>
    <property type="molecule type" value="Genomic_DNA"/>
</dbReference>